<dbReference type="CDD" id="cd00200">
    <property type="entry name" value="WD40"/>
    <property type="match status" value="1"/>
</dbReference>
<name>A0A7S2KDA0_9STRA</name>
<dbReference type="InterPro" id="IPR001680">
    <property type="entry name" value="WD40_rpt"/>
</dbReference>
<feature type="repeat" description="WD" evidence="6">
    <location>
        <begin position="548"/>
        <end position="589"/>
    </location>
</feature>
<feature type="repeat" description="WD" evidence="6">
    <location>
        <begin position="378"/>
        <end position="420"/>
    </location>
</feature>
<dbReference type="Pfam" id="PF00400">
    <property type="entry name" value="WD40"/>
    <property type="match status" value="6"/>
</dbReference>
<dbReference type="InterPro" id="IPR027145">
    <property type="entry name" value="PWP2"/>
</dbReference>
<dbReference type="PROSITE" id="PS50082">
    <property type="entry name" value="WD_REPEATS_2"/>
    <property type="match status" value="4"/>
</dbReference>
<comment type="subcellular location">
    <subcellularLocation>
        <location evidence="1">Nucleus</location>
        <location evidence="1">Nucleolus</location>
    </subcellularLocation>
</comment>
<dbReference type="Pfam" id="PF04003">
    <property type="entry name" value="Utp12"/>
    <property type="match status" value="1"/>
</dbReference>
<accession>A0A7S2KDA0</accession>
<organism evidence="8">
    <name type="scientific">Leptocylindrus danicus</name>
    <dbReference type="NCBI Taxonomy" id="163516"/>
    <lineage>
        <taxon>Eukaryota</taxon>
        <taxon>Sar</taxon>
        <taxon>Stramenopiles</taxon>
        <taxon>Ochrophyta</taxon>
        <taxon>Bacillariophyta</taxon>
        <taxon>Coscinodiscophyceae</taxon>
        <taxon>Chaetocerotophycidae</taxon>
        <taxon>Leptocylindrales</taxon>
        <taxon>Leptocylindraceae</taxon>
        <taxon>Leptocylindrus</taxon>
    </lineage>
</organism>
<evidence type="ECO:0000256" key="3">
    <source>
        <dbReference type="ARBA" id="ARBA00022574"/>
    </source>
</evidence>
<dbReference type="GO" id="GO:0032040">
    <property type="term" value="C:small-subunit processome"/>
    <property type="evidence" value="ECO:0007669"/>
    <property type="project" value="TreeGrafter"/>
</dbReference>
<dbReference type="PROSITE" id="PS50294">
    <property type="entry name" value="WD_REPEATS_REGION"/>
    <property type="match status" value="4"/>
</dbReference>
<dbReference type="PANTHER" id="PTHR19858">
    <property type="entry name" value="WD40 REPEAT PROTEIN"/>
    <property type="match status" value="1"/>
</dbReference>
<sequence>MKFNYQLSKVCGTSYASSGSKSGSNILFSPSLTHNNQLFSPAGNRIHAFDLSNNGMRTLPIECRSNVACMAISKKGLLLAIDVENYAVLMQLHESTAVELHRFHFKRKVRCVEFNDATTSGGAQYFAVGYGKLVQVWRVRIEESVMPFELHRTMSGFAADVTSLQWSPDSTLILAGARDNTARLYSLHRIEGFAPFSFAGHKAPVIGAYFGADDGRIIHTVSADGACFTWTFSKDGTDSVDAEKSMSNALDFFTGGSLSLPQGGVTPETSKSRTMDQARSLLNGRWRRSRKHYFNQQGTEVTCTAMNLSGLLVVGFSSGIFALYEMPSCTNVHTLSISNRRIHSVALNATGEWLAFGCPELGQLLVWEWQSETYVLKQQGHSYAMRQMAYSPDGSQFVVTGGEDGKVKMWNTDTGFCFVTFAEHTAPITALAFANPKVVLSASLDGTVRAHDLVRYRNFRTLTTPSPVQFCSMATDPSGEIVCAGTLETFEIYVWSLQTGKVLEVLTGHRGPISELSFNPEQGKLASASWDGTTKVWDVFKKNTPQENLEHNADVVCLAFRPDGKILCTGTTRGQLLFWDVEDGTVVHTIDGRNDIRGGRKVNDRMAAENNVASRYFTSVCFSADGSCVIAGGNSKYVCIYEVSHQILLKKFQLSHNRSLDGVLDELNSKNMGDGGPVDRLDDSGDEAEFNIRLPGAKRNDDGSRRSKIEILSTRVAFSTTGREWATVSNEGLHIYSLDEDCLFDPIALTDAVTPSEIHMCLRLKLFAKALLMSMHLNEVSLVQLVVESTPLSSVPLVVKSITPIHLDRLLQYISNFMAESPHVEYYLEWCLQLLQTHGKYLHKNHMKFMRAFRAMHRTVRTRHDELRVLCDENKYNLDYMEEQAQLIIGHDDEAS</sequence>
<gene>
    <name evidence="8" type="ORF">LDAN0321_LOCUS7725</name>
</gene>
<keyword evidence="4" id="KW-0677">Repeat</keyword>
<keyword evidence="5" id="KW-0539">Nucleus</keyword>
<feature type="repeat" description="WD" evidence="6">
    <location>
        <begin position="154"/>
        <end position="187"/>
    </location>
</feature>
<evidence type="ECO:0000256" key="6">
    <source>
        <dbReference type="PROSITE-ProRule" id="PRU00221"/>
    </source>
</evidence>
<dbReference type="InterPro" id="IPR015943">
    <property type="entry name" value="WD40/YVTN_repeat-like_dom_sf"/>
</dbReference>
<feature type="repeat" description="WD" evidence="6">
    <location>
        <begin position="506"/>
        <end position="539"/>
    </location>
</feature>
<dbReference type="GO" id="GO:0000028">
    <property type="term" value="P:ribosomal small subunit assembly"/>
    <property type="evidence" value="ECO:0007669"/>
    <property type="project" value="TreeGrafter"/>
</dbReference>
<evidence type="ECO:0000313" key="8">
    <source>
        <dbReference type="EMBL" id="CAD9572062.1"/>
    </source>
</evidence>
<dbReference type="AlphaFoldDB" id="A0A7S2KDA0"/>
<dbReference type="GO" id="GO:0000462">
    <property type="term" value="P:maturation of SSU-rRNA from tricistronic rRNA transcript (SSU-rRNA, 5.8S rRNA, LSU-rRNA)"/>
    <property type="evidence" value="ECO:0007669"/>
    <property type="project" value="TreeGrafter"/>
</dbReference>
<protein>
    <recommendedName>
        <fullName evidence="7">Small-subunit processome Utp12 domain-containing protein</fullName>
    </recommendedName>
</protein>
<dbReference type="EMBL" id="HBGY01012160">
    <property type="protein sequence ID" value="CAD9572062.1"/>
    <property type="molecule type" value="Transcribed_RNA"/>
</dbReference>
<dbReference type="InterPro" id="IPR019775">
    <property type="entry name" value="WD40_repeat_CS"/>
</dbReference>
<comment type="similarity">
    <text evidence="2">Belongs to the WD repeat PWP2 family.</text>
</comment>
<dbReference type="SMART" id="SM00320">
    <property type="entry name" value="WD40"/>
    <property type="match status" value="11"/>
</dbReference>
<dbReference type="PANTHER" id="PTHR19858:SF0">
    <property type="entry name" value="PERIODIC TRYPTOPHAN PROTEIN 2 HOMOLOG"/>
    <property type="match status" value="1"/>
</dbReference>
<feature type="domain" description="Small-subunit processome Utp12" evidence="7">
    <location>
        <begin position="778"/>
        <end position="882"/>
    </location>
</feature>
<dbReference type="SUPFAM" id="SSF50998">
    <property type="entry name" value="Quinoprotein alcohol dehydrogenase-like"/>
    <property type="match status" value="2"/>
</dbReference>
<dbReference type="PROSITE" id="PS00678">
    <property type="entry name" value="WD_REPEATS_1"/>
    <property type="match status" value="2"/>
</dbReference>
<evidence type="ECO:0000256" key="5">
    <source>
        <dbReference type="ARBA" id="ARBA00023242"/>
    </source>
</evidence>
<evidence type="ECO:0000256" key="4">
    <source>
        <dbReference type="ARBA" id="ARBA00022737"/>
    </source>
</evidence>
<reference evidence="8" key="1">
    <citation type="submission" date="2021-01" db="EMBL/GenBank/DDBJ databases">
        <authorList>
            <person name="Corre E."/>
            <person name="Pelletier E."/>
            <person name="Niang G."/>
            <person name="Scheremetjew M."/>
            <person name="Finn R."/>
            <person name="Kale V."/>
            <person name="Holt S."/>
            <person name="Cochrane G."/>
            <person name="Meng A."/>
            <person name="Brown T."/>
            <person name="Cohen L."/>
        </authorList>
    </citation>
    <scope>NUCLEOTIDE SEQUENCE</scope>
    <source>
        <strain evidence="8">B650</strain>
    </source>
</reference>
<dbReference type="Gene3D" id="2.130.10.10">
    <property type="entry name" value="YVTN repeat-like/Quinoprotein amine dehydrogenase"/>
    <property type="match status" value="3"/>
</dbReference>
<evidence type="ECO:0000256" key="2">
    <source>
        <dbReference type="ARBA" id="ARBA00010226"/>
    </source>
</evidence>
<dbReference type="GO" id="GO:0034388">
    <property type="term" value="C:Pwp2p-containing subcomplex of 90S preribosome"/>
    <property type="evidence" value="ECO:0007669"/>
    <property type="project" value="TreeGrafter"/>
</dbReference>
<dbReference type="InterPro" id="IPR011047">
    <property type="entry name" value="Quinoprotein_ADH-like_sf"/>
</dbReference>
<keyword evidence="3 6" id="KW-0853">WD repeat</keyword>
<dbReference type="InterPro" id="IPR007148">
    <property type="entry name" value="SSU_processome_Utp12"/>
</dbReference>
<evidence type="ECO:0000256" key="1">
    <source>
        <dbReference type="ARBA" id="ARBA00004604"/>
    </source>
</evidence>
<evidence type="ECO:0000259" key="7">
    <source>
        <dbReference type="Pfam" id="PF04003"/>
    </source>
</evidence>
<proteinExistence type="inferred from homology"/>